<dbReference type="InterPro" id="IPR013762">
    <property type="entry name" value="Integrase-like_cat_sf"/>
</dbReference>
<dbReference type="InterPro" id="IPR010998">
    <property type="entry name" value="Integrase_recombinase_N"/>
</dbReference>
<dbReference type="EMBL" id="NGJS01000019">
    <property type="protein sequence ID" value="RST97138.1"/>
    <property type="molecule type" value="Genomic_DNA"/>
</dbReference>
<dbReference type="Gene3D" id="1.10.443.10">
    <property type="entry name" value="Intergrase catalytic core"/>
    <property type="match status" value="1"/>
</dbReference>
<dbReference type="PANTHER" id="PTHR30629">
    <property type="entry name" value="PROPHAGE INTEGRASE"/>
    <property type="match status" value="1"/>
</dbReference>
<dbReference type="Proteomes" id="UP000287857">
    <property type="component" value="Unassembled WGS sequence"/>
</dbReference>
<feature type="domain" description="Tyr recombinase" evidence="5">
    <location>
        <begin position="173"/>
        <end position="381"/>
    </location>
</feature>
<dbReference type="PANTHER" id="PTHR30629:SF2">
    <property type="entry name" value="PROPHAGE INTEGRASE INTS-RELATED"/>
    <property type="match status" value="1"/>
</dbReference>
<keyword evidence="2" id="KW-0229">DNA integration</keyword>
<proteinExistence type="inferred from homology"/>
<dbReference type="GO" id="GO:0003677">
    <property type="term" value="F:DNA binding"/>
    <property type="evidence" value="ECO:0007669"/>
    <property type="project" value="UniProtKB-KW"/>
</dbReference>
<dbReference type="Gene3D" id="1.10.150.130">
    <property type="match status" value="1"/>
</dbReference>
<dbReference type="InterPro" id="IPR028259">
    <property type="entry name" value="AP2-like_int_N"/>
</dbReference>
<evidence type="ECO:0000256" key="2">
    <source>
        <dbReference type="ARBA" id="ARBA00022908"/>
    </source>
</evidence>
<dbReference type="InterPro" id="IPR050808">
    <property type="entry name" value="Phage_Integrase"/>
</dbReference>
<evidence type="ECO:0000256" key="3">
    <source>
        <dbReference type="ARBA" id="ARBA00023125"/>
    </source>
</evidence>
<dbReference type="SUPFAM" id="SSF56349">
    <property type="entry name" value="DNA breaking-rejoining enzymes"/>
    <property type="match status" value="1"/>
</dbReference>
<dbReference type="RefSeq" id="WP_125984638.1">
    <property type="nucleotide sequence ID" value="NZ_NGJS01000019.1"/>
</dbReference>
<dbReference type="GO" id="GO:0006310">
    <property type="term" value="P:DNA recombination"/>
    <property type="evidence" value="ECO:0007669"/>
    <property type="project" value="UniProtKB-KW"/>
</dbReference>
<dbReference type="AlphaFoldDB" id="A0A429ZTT4"/>
<dbReference type="Pfam" id="PF14657">
    <property type="entry name" value="Arm-DNA-bind_4"/>
    <property type="match status" value="1"/>
</dbReference>
<evidence type="ECO:0000313" key="7">
    <source>
        <dbReference type="Proteomes" id="UP000287857"/>
    </source>
</evidence>
<keyword evidence="3" id="KW-0238">DNA-binding</keyword>
<accession>A0A429ZTT4</accession>
<dbReference type="InterPro" id="IPR004107">
    <property type="entry name" value="Integrase_SAM-like_N"/>
</dbReference>
<dbReference type="GO" id="GO:0015074">
    <property type="term" value="P:DNA integration"/>
    <property type="evidence" value="ECO:0007669"/>
    <property type="project" value="UniProtKB-KW"/>
</dbReference>
<comment type="caution">
    <text evidence="6">The sequence shown here is derived from an EMBL/GenBank/DDBJ whole genome shotgun (WGS) entry which is preliminary data.</text>
</comment>
<sequence>MATFSQYTKKNGTKAWQFQSYLGINPMTGKPVKTTRRGFKTKKEAQLELNRLLVDFENKEFNRDDNIKTFEELYLVWFKQHSKDLKQTTIQRIRIHFDNHILPKFGSKRIAKITPLFCQECLNGWAEHLATYKQLKTYTSMVFKYGILINLIQINPMERTITPKKKKDVTKKESDSFYTKDELIQFFSCLEQLEDKRAFTFFRVLAFLGLRKGEAMALTWGDFNFDDNTVTIDKTLVELQDGSFKVNTTKTESSNRTVSIDQQTISILKDWRSHIKRLKLSQGIRENDFVSSLVFSNSILYNENQYLYKAYPNNIMDKVKKHFPEMKIIKVHDFRKTNASLLFESGASIKDVAQRLGHQSTKTTTDIYVKVTPTKQNETIKIFEKYMAF</sequence>
<dbReference type="CDD" id="cd01189">
    <property type="entry name" value="INT_ICEBs1_C_like"/>
    <property type="match status" value="1"/>
</dbReference>
<evidence type="ECO:0000256" key="1">
    <source>
        <dbReference type="ARBA" id="ARBA00008857"/>
    </source>
</evidence>
<protein>
    <submittedName>
        <fullName evidence="6">Site-specific integrase</fullName>
    </submittedName>
</protein>
<keyword evidence="4" id="KW-0233">DNA recombination</keyword>
<keyword evidence="7" id="KW-1185">Reference proteome</keyword>
<dbReference type="Pfam" id="PF14659">
    <property type="entry name" value="Phage_int_SAM_3"/>
    <property type="match status" value="1"/>
</dbReference>
<evidence type="ECO:0000259" key="5">
    <source>
        <dbReference type="PROSITE" id="PS51898"/>
    </source>
</evidence>
<evidence type="ECO:0000256" key="4">
    <source>
        <dbReference type="ARBA" id="ARBA00023172"/>
    </source>
</evidence>
<dbReference type="PROSITE" id="PS51898">
    <property type="entry name" value="TYR_RECOMBINASE"/>
    <property type="match status" value="1"/>
</dbReference>
<comment type="similarity">
    <text evidence="1">Belongs to the 'phage' integrase family.</text>
</comment>
<dbReference type="OrthoDB" id="9803188at2"/>
<reference evidence="6 7" key="1">
    <citation type="submission" date="2017-05" db="EMBL/GenBank/DDBJ databases">
        <title>Vagococcus spp. assemblies.</title>
        <authorList>
            <person name="Gulvik C.A."/>
        </authorList>
    </citation>
    <scope>NUCLEOTIDE SEQUENCE [LARGE SCALE GENOMIC DNA]</scope>
    <source>
        <strain evidence="6 7">SS1995</strain>
    </source>
</reference>
<dbReference type="InterPro" id="IPR002104">
    <property type="entry name" value="Integrase_catalytic"/>
</dbReference>
<gene>
    <name evidence="6" type="ORF">CBF37_10175</name>
</gene>
<organism evidence="6 7">
    <name type="scientific">Vagococcus vulneris</name>
    <dbReference type="NCBI Taxonomy" id="1977869"/>
    <lineage>
        <taxon>Bacteria</taxon>
        <taxon>Bacillati</taxon>
        <taxon>Bacillota</taxon>
        <taxon>Bacilli</taxon>
        <taxon>Lactobacillales</taxon>
        <taxon>Enterococcaceae</taxon>
        <taxon>Vagococcus</taxon>
    </lineage>
</organism>
<name>A0A429ZTT4_9ENTE</name>
<dbReference type="Pfam" id="PF00589">
    <property type="entry name" value="Phage_integrase"/>
    <property type="match status" value="1"/>
</dbReference>
<evidence type="ECO:0000313" key="6">
    <source>
        <dbReference type="EMBL" id="RST97138.1"/>
    </source>
</evidence>
<dbReference type="InterPro" id="IPR011010">
    <property type="entry name" value="DNA_brk_join_enz"/>
</dbReference>